<evidence type="ECO:0000313" key="3">
    <source>
        <dbReference type="Proteomes" id="UP001165653"/>
    </source>
</evidence>
<keyword evidence="1" id="KW-1133">Transmembrane helix</keyword>
<dbReference type="PANTHER" id="PTHR37947">
    <property type="entry name" value="BLL2462 PROTEIN"/>
    <property type="match status" value="1"/>
</dbReference>
<proteinExistence type="predicted"/>
<dbReference type="RefSeq" id="WP_264510974.1">
    <property type="nucleotide sequence ID" value="NZ_JAPDDR010000001.1"/>
</dbReference>
<keyword evidence="3" id="KW-1185">Reference proteome</keyword>
<reference evidence="2" key="1">
    <citation type="submission" date="2022-10" db="EMBL/GenBank/DDBJ databases">
        <title>Luteolibacter sp. GHJ8, whole genome shotgun sequencing project.</title>
        <authorList>
            <person name="Zhao G."/>
            <person name="Shen L."/>
        </authorList>
    </citation>
    <scope>NUCLEOTIDE SEQUENCE</scope>
    <source>
        <strain evidence="2">GHJ8</strain>
    </source>
</reference>
<gene>
    <name evidence="2" type="ORF">OJ996_02955</name>
</gene>
<dbReference type="InterPro" id="IPR036465">
    <property type="entry name" value="vWFA_dom_sf"/>
</dbReference>
<organism evidence="2 3">
    <name type="scientific">Luteolibacter rhizosphaerae</name>
    <dbReference type="NCBI Taxonomy" id="2989719"/>
    <lineage>
        <taxon>Bacteria</taxon>
        <taxon>Pseudomonadati</taxon>
        <taxon>Verrucomicrobiota</taxon>
        <taxon>Verrucomicrobiia</taxon>
        <taxon>Verrucomicrobiales</taxon>
        <taxon>Verrucomicrobiaceae</taxon>
        <taxon>Luteolibacter</taxon>
    </lineage>
</organism>
<dbReference type="SUPFAM" id="SSF52317">
    <property type="entry name" value="Class I glutamine amidotransferase-like"/>
    <property type="match status" value="1"/>
</dbReference>
<feature type="transmembrane region" description="Helical" evidence="1">
    <location>
        <begin position="32"/>
        <end position="51"/>
    </location>
</feature>
<dbReference type="Gene3D" id="3.40.50.880">
    <property type="match status" value="1"/>
</dbReference>
<protein>
    <recommendedName>
        <fullName evidence="4">VWA domain-containing protein</fullName>
    </recommendedName>
</protein>
<sequence>MKTFLRLPVLFLILWGLLHALGKVVRLSPEWPVWSVALLGAFVVELILFLYRYESQAVTPRRARWMISLRLAALAVLIWILVEPTWIREVERERNREVVVVLDDSASMHLQDDGASATRLAIGEQALQQSGILEKLGEGMKIRTVRAARSMKLEGEDKAEGWGDATDIASALSTVLEQVPPDDLAGVIMVSDGRHNRPGRVEDVARRFGILDAPVGLVATGSAEPPRDASVLQVNAPEAIHLGDRMRVTAALKFDGYKGKEAKVRLMRGEDIVEERGIPIPQDHHREDVRFTTIPEEGGVGGYRIEIAGLDGERFPENNAWEFETSITDARTNVLIVDSTPRWEFRYLRNLFYGRDKSVHMQYVLVHPDRIADQEDELIPASATRPFGDAQATRLPATEEEWRKFDVIILGDVDPSSISDSQWQIISGCVRDRAALLVMIAGPRAMPHCITAQAGRELVPVETYEANRNFYTAKEEPFRFALTAEGRNHPVTQQATGETANDIIWAGFPEIPWRQPVRSLKDGAEVLLTAAGPDSGDSVGGGEDLNAALDALTKRREREAASALLVTRQTGKGKVALLLTDRTWRLREGAGDLYHHRFWGNLVRWGAGPTLRAGASRVRLGTDQLTYTADDRIKVTARLRDANLSPVADSDLKAELFRDGQMISSTPMTTVEGSNGLHEVDLPALPHSGRYEVRLRGQEADRLIAEDGGNAVSAGFRVVGSRGPIELAETTLNMPLLTTVADLSGGRVVKPENVGDLAPLFIKETNARKEVRETSLWDSGLVLALFACLLASEWVIRRGGGLP</sequence>
<accession>A0ABT3FY49</accession>
<dbReference type="EMBL" id="JAPDDR010000001">
    <property type="protein sequence ID" value="MCW1912516.1"/>
    <property type="molecule type" value="Genomic_DNA"/>
</dbReference>
<evidence type="ECO:0008006" key="4">
    <source>
        <dbReference type="Google" id="ProtNLM"/>
    </source>
</evidence>
<feature type="transmembrane region" description="Helical" evidence="1">
    <location>
        <begin position="63"/>
        <end position="82"/>
    </location>
</feature>
<keyword evidence="1" id="KW-0472">Membrane</keyword>
<dbReference type="PANTHER" id="PTHR37947:SF1">
    <property type="entry name" value="BLL2462 PROTEIN"/>
    <property type="match status" value="1"/>
</dbReference>
<dbReference type="InterPro" id="IPR029062">
    <property type="entry name" value="Class_I_gatase-like"/>
</dbReference>
<evidence type="ECO:0000313" key="2">
    <source>
        <dbReference type="EMBL" id="MCW1912516.1"/>
    </source>
</evidence>
<comment type="caution">
    <text evidence="2">The sequence shown here is derived from an EMBL/GenBank/DDBJ whole genome shotgun (WGS) entry which is preliminary data.</text>
</comment>
<dbReference type="SUPFAM" id="SSF53300">
    <property type="entry name" value="vWA-like"/>
    <property type="match status" value="1"/>
</dbReference>
<dbReference type="Proteomes" id="UP001165653">
    <property type="component" value="Unassembled WGS sequence"/>
</dbReference>
<evidence type="ECO:0000256" key="1">
    <source>
        <dbReference type="SAM" id="Phobius"/>
    </source>
</evidence>
<keyword evidence="1" id="KW-0812">Transmembrane</keyword>
<name>A0ABT3FY49_9BACT</name>